<proteinExistence type="predicted"/>
<sequence length="113" mass="13285">MLLLTTELILLVLIFLQTSVGFILLFDYKQKLQNFNSTSLNDTNYSYDNLDYSYEVLNKQIKYVTFLTISFTCFLLFLILSFILPKYDYIPGTLYSMFFVIFIAYIQVSNNVS</sequence>
<keyword evidence="1" id="KW-1133">Transmembrane helix</keyword>
<feature type="transmembrane region" description="Helical" evidence="1">
    <location>
        <begin position="89"/>
        <end position="108"/>
    </location>
</feature>
<reference evidence="2" key="1">
    <citation type="journal article" date="2014" name="Front. Microbiol.">
        <title>High frequency of phylogenetically diverse reductive dehalogenase-homologous genes in deep subseafloor sedimentary metagenomes.</title>
        <authorList>
            <person name="Kawai M."/>
            <person name="Futagami T."/>
            <person name="Toyoda A."/>
            <person name="Takaki Y."/>
            <person name="Nishi S."/>
            <person name="Hori S."/>
            <person name="Arai W."/>
            <person name="Tsubouchi T."/>
            <person name="Morono Y."/>
            <person name="Uchiyama I."/>
            <person name="Ito T."/>
            <person name="Fujiyama A."/>
            <person name="Inagaki F."/>
            <person name="Takami H."/>
        </authorList>
    </citation>
    <scope>NUCLEOTIDE SEQUENCE</scope>
    <source>
        <strain evidence="2">Expedition CK06-06</strain>
    </source>
</reference>
<keyword evidence="1" id="KW-0812">Transmembrane</keyword>
<organism evidence="2">
    <name type="scientific">marine sediment metagenome</name>
    <dbReference type="NCBI Taxonomy" id="412755"/>
    <lineage>
        <taxon>unclassified sequences</taxon>
        <taxon>metagenomes</taxon>
        <taxon>ecological metagenomes</taxon>
    </lineage>
</organism>
<evidence type="ECO:0000313" key="2">
    <source>
        <dbReference type="EMBL" id="GAG78772.1"/>
    </source>
</evidence>
<feature type="transmembrane region" description="Helical" evidence="1">
    <location>
        <begin position="6"/>
        <end position="26"/>
    </location>
</feature>
<evidence type="ECO:0000256" key="1">
    <source>
        <dbReference type="SAM" id="Phobius"/>
    </source>
</evidence>
<dbReference type="AlphaFoldDB" id="X1BC01"/>
<feature type="transmembrane region" description="Helical" evidence="1">
    <location>
        <begin position="63"/>
        <end position="83"/>
    </location>
</feature>
<keyword evidence="1" id="KW-0472">Membrane</keyword>
<dbReference type="EMBL" id="BART01009618">
    <property type="protein sequence ID" value="GAG78772.1"/>
    <property type="molecule type" value="Genomic_DNA"/>
</dbReference>
<protein>
    <submittedName>
        <fullName evidence="2">Uncharacterized protein</fullName>
    </submittedName>
</protein>
<gene>
    <name evidence="2" type="ORF">S01H4_21264</name>
</gene>
<feature type="non-terminal residue" evidence="2">
    <location>
        <position position="113"/>
    </location>
</feature>
<accession>X1BC01</accession>
<comment type="caution">
    <text evidence="2">The sequence shown here is derived from an EMBL/GenBank/DDBJ whole genome shotgun (WGS) entry which is preliminary data.</text>
</comment>
<name>X1BC01_9ZZZZ</name>